<organism evidence="1 2">
    <name type="scientific">Ligilactobacillus equi DPC 6820</name>
    <dbReference type="NCBI Taxonomy" id="1392007"/>
    <lineage>
        <taxon>Bacteria</taxon>
        <taxon>Bacillati</taxon>
        <taxon>Bacillota</taxon>
        <taxon>Bacilli</taxon>
        <taxon>Lactobacillales</taxon>
        <taxon>Lactobacillaceae</taxon>
        <taxon>Ligilactobacillus</taxon>
    </lineage>
</organism>
<dbReference type="Gene3D" id="2.60.120.200">
    <property type="match status" value="1"/>
</dbReference>
<reference evidence="1 2" key="1">
    <citation type="journal article" date="2014" name="Genome Announc.">
        <title>The Genome of the Predominant Equine Lactobacillus Species, Lactobacillus equi, Is Reflective of Its Lifestyle Adaptations to an Herbivorous Host.</title>
        <authorList>
            <person name="O'Donnell M.M."/>
            <person name="Harris H.M."/>
            <person name="O'Toole P.W."/>
            <person name="Ross R.P."/>
        </authorList>
    </citation>
    <scope>NUCLEOTIDE SEQUENCE [LARGE SCALE GENOMIC DNA]</scope>
    <source>
        <strain evidence="1 2">DPC 6820</strain>
    </source>
</reference>
<dbReference type="SUPFAM" id="SSF49899">
    <property type="entry name" value="Concanavalin A-like lectins/glucanases"/>
    <property type="match status" value="1"/>
</dbReference>
<dbReference type="InterPro" id="IPR013320">
    <property type="entry name" value="ConA-like_dom_sf"/>
</dbReference>
<dbReference type="Proteomes" id="UP000018559">
    <property type="component" value="Unassembled WGS sequence"/>
</dbReference>
<dbReference type="EMBL" id="AWWH01000168">
    <property type="protein sequence ID" value="ETA73631.1"/>
    <property type="molecule type" value="Genomic_DNA"/>
</dbReference>
<keyword evidence="2" id="KW-1185">Reference proteome</keyword>
<accession>V7HX56</accession>
<evidence type="ECO:0000313" key="1">
    <source>
        <dbReference type="EMBL" id="ETA73631.1"/>
    </source>
</evidence>
<evidence type="ECO:0000313" key="2">
    <source>
        <dbReference type="Proteomes" id="UP000018559"/>
    </source>
</evidence>
<dbReference type="PATRIC" id="fig|1392007.3.peg.1559"/>
<gene>
    <name evidence="1" type="ORF">LEQ_0890c</name>
</gene>
<comment type="caution">
    <text evidence="1">The sequence shown here is derived from an EMBL/GenBank/DDBJ whole genome shotgun (WGS) entry which is preliminary data.</text>
</comment>
<dbReference type="Pfam" id="PF07081">
    <property type="entry name" value="DUF1349"/>
    <property type="match status" value="1"/>
</dbReference>
<dbReference type="AlphaFoldDB" id="V7HX56"/>
<name>V7HX56_9LACO</name>
<protein>
    <submittedName>
        <fullName evidence="1">Uncharacterized protein</fullName>
    </submittedName>
</protein>
<dbReference type="InterPro" id="IPR009784">
    <property type="entry name" value="DUF1349"/>
</dbReference>
<sequence>MGGKSLKIKVTEWYWIRAPREYEITDEKIKIVTEPGTDLWQRTYYHFRNDNAPVLQVKTTEKNFFFCGED</sequence>
<proteinExistence type="predicted"/>